<sequence length="48" mass="5196">MKSAELELAADHILVMSRIVSRKYRLIQCGIRLLSASVAAWVAAALIG</sequence>
<accession>A0A1G7U091</accession>
<reference evidence="9 10" key="1">
    <citation type="submission" date="2016-10" db="EMBL/GenBank/DDBJ databases">
        <authorList>
            <person name="de Groot N.N."/>
        </authorList>
    </citation>
    <scope>NUCLEOTIDE SEQUENCE [LARGE SCALE GENOMIC DNA]</scope>
    <source>
        <strain evidence="9 10">CPCC 201354</strain>
    </source>
</reference>
<gene>
    <name evidence="9" type="ORF">SAMN05421505_10441</name>
</gene>
<dbReference type="STRING" id="504805.SAMN05421505_10441"/>
<keyword evidence="7" id="KW-0472">Membrane</keyword>
<evidence type="ECO:0000256" key="3">
    <source>
        <dbReference type="ARBA" id="ARBA00022692"/>
    </source>
</evidence>
<evidence type="ECO:0000256" key="6">
    <source>
        <dbReference type="ARBA" id="ARBA00023118"/>
    </source>
</evidence>
<organism evidence="9 10">
    <name type="scientific">Sinosporangium album</name>
    <dbReference type="NCBI Taxonomy" id="504805"/>
    <lineage>
        <taxon>Bacteria</taxon>
        <taxon>Bacillati</taxon>
        <taxon>Actinomycetota</taxon>
        <taxon>Actinomycetes</taxon>
        <taxon>Streptosporangiales</taxon>
        <taxon>Streptosporangiaceae</taxon>
        <taxon>Sinosporangium</taxon>
    </lineage>
</organism>
<proteinExistence type="predicted"/>
<keyword evidence="5" id="KW-1133">Transmembrane helix</keyword>
<dbReference type="Pfam" id="PF18967">
    <property type="entry name" value="PycTM"/>
    <property type="match status" value="1"/>
</dbReference>
<keyword evidence="4" id="KW-0547">Nucleotide-binding</keyword>
<comment type="subcellular location">
    <subcellularLocation>
        <location evidence="1">Cell membrane</location>
    </subcellularLocation>
</comment>
<evidence type="ECO:0000313" key="9">
    <source>
        <dbReference type="EMBL" id="SDG41035.1"/>
    </source>
</evidence>
<evidence type="ECO:0000313" key="10">
    <source>
        <dbReference type="Proteomes" id="UP000198923"/>
    </source>
</evidence>
<dbReference type="EMBL" id="FNCN01000004">
    <property type="protein sequence ID" value="SDG41035.1"/>
    <property type="molecule type" value="Genomic_DNA"/>
</dbReference>
<keyword evidence="2" id="KW-1003">Cell membrane</keyword>
<evidence type="ECO:0000256" key="1">
    <source>
        <dbReference type="ARBA" id="ARBA00004236"/>
    </source>
</evidence>
<keyword evidence="10" id="KW-1185">Reference proteome</keyword>
<keyword evidence="3" id="KW-0812">Transmembrane</keyword>
<dbReference type="AlphaFoldDB" id="A0A1G7U091"/>
<protein>
    <recommendedName>
        <fullName evidence="8">Pycsar effector protein domain-containing protein</fullName>
    </recommendedName>
</protein>
<evidence type="ECO:0000256" key="2">
    <source>
        <dbReference type="ARBA" id="ARBA00022475"/>
    </source>
</evidence>
<evidence type="ECO:0000256" key="5">
    <source>
        <dbReference type="ARBA" id="ARBA00022989"/>
    </source>
</evidence>
<dbReference type="InterPro" id="IPR043760">
    <property type="entry name" value="PycTM_dom"/>
</dbReference>
<evidence type="ECO:0000259" key="8">
    <source>
        <dbReference type="Pfam" id="PF18967"/>
    </source>
</evidence>
<feature type="domain" description="Pycsar effector protein" evidence="8">
    <location>
        <begin position="4"/>
        <end position="47"/>
    </location>
</feature>
<evidence type="ECO:0000256" key="7">
    <source>
        <dbReference type="ARBA" id="ARBA00023136"/>
    </source>
</evidence>
<evidence type="ECO:0000256" key="4">
    <source>
        <dbReference type="ARBA" id="ARBA00022741"/>
    </source>
</evidence>
<dbReference type="Proteomes" id="UP000198923">
    <property type="component" value="Unassembled WGS sequence"/>
</dbReference>
<name>A0A1G7U091_9ACTN</name>
<keyword evidence="6" id="KW-0051">Antiviral defense</keyword>